<feature type="domain" description="Carbohydrate kinase PfkB" evidence="4">
    <location>
        <begin position="28"/>
        <end position="288"/>
    </location>
</feature>
<comment type="similarity">
    <text evidence="1">Belongs to the carbohydrate kinase PfkB family.</text>
</comment>
<accession>A0ABW9J4C6</accession>
<evidence type="ECO:0000256" key="2">
    <source>
        <dbReference type="ARBA" id="ARBA00022679"/>
    </source>
</evidence>
<evidence type="ECO:0000313" key="5">
    <source>
        <dbReference type="EMBL" id="MFN0255386.1"/>
    </source>
</evidence>
<dbReference type="PROSITE" id="PS00584">
    <property type="entry name" value="PFKB_KINASES_2"/>
    <property type="match status" value="1"/>
</dbReference>
<dbReference type="PANTHER" id="PTHR43085">
    <property type="entry name" value="HEXOKINASE FAMILY MEMBER"/>
    <property type="match status" value="1"/>
</dbReference>
<dbReference type="Proteomes" id="UP001517247">
    <property type="component" value="Unassembled WGS sequence"/>
</dbReference>
<dbReference type="CDD" id="cd01167">
    <property type="entry name" value="bac_FRK"/>
    <property type="match status" value="1"/>
</dbReference>
<dbReference type="PANTHER" id="PTHR43085:SF57">
    <property type="entry name" value="CARBOHYDRATE KINASE PFKB DOMAIN-CONTAINING PROTEIN"/>
    <property type="match status" value="1"/>
</dbReference>
<dbReference type="InterPro" id="IPR011611">
    <property type="entry name" value="PfkB_dom"/>
</dbReference>
<keyword evidence="6" id="KW-1185">Reference proteome</keyword>
<dbReference type="PROSITE" id="PS00583">
    <property type="entry name" value="PFKB_KINASES_1"/>
    <property type="match status" value="1"/>
</dbReference>
<dbReference type="Gene3D" id="3.40.1190.20">
    <property type="match status" value="1"/>
</dbReference>
<dbReference type="Pfam" id="PF00294">
    <property type="entry name" value="PfkB"/>
    <property type="match status" value="1"/>
</dbReference>
<dbReference type="EMBL" id="SSHJ02000005">
    <property type="protein sequence ID" value="MFN0255386.1"/>
    <property type="molecule type" value="Genomic_DNA"/>
</dbReference>
<sequence>MNDLLPNAKKAICFGEILWDNLPSGRLAGGAPMNVAYHLRKLGIDASLISRVGNDQAGQELVGFISSIGISAENIQIDTKQKTSEVLAELKANNEMVYTITYPTAWDFIAWQHNFEQQITASDVFVFGSLAARNEKSKQTLLVLLEHSKFSVFDVNLRAPHYTKENISQLLSKADFAKLNENEIVVLGEWFTSFKKEEDIVKALMEQFALTEILITKGAEGGTYYDSSQSINYSADKVEVIDTVGSGDSFLAAFLSKKLGGEAITDCLDFAAKVAGFITSQKGACPSYDIADIGLK</sequence>
<keyword evidence="2 5" id="KW-0808">Transferase</keyword>
<dbReference type="InterPro" id="IPR029056">
    <property type="entry name" value="Ribokinase-like"/>
</dbReference>
<dbReference type="SUPFAM" id="SSF53613">
    <property type="entry name" value="Ribokinase-like"/>
    <property type="match status" value="1"/>
</dbReference>
<protein>
    <submittedName>
        <fullName evidence="5">Carbohydrate kinase family protein</fullName>
        <ecNumber evidence="5">2.7.1.-</ecNumber>
    </submittedName>
</protein>
<dbReference type="GO" id="GO:0016301">
    <property type="term" value="F:kinase activity"/>
    <property type="evidence" value="ECO:0007669"/>
    <property type="project" value="UniProtKB-KW"/>
</dbReference>
<evidence type="ECO:0000259" key="4">
    <source>
        <dbReference type="Pfam" id="PF00294"/>
    </source>
</evidence>
<evidence type="ECO:0000313" key="6">
    <source>
        <dbReference type="Proteomes" id="UP001517247"/>
    </source>
</evidence>
<organism evidence="5 6">
    <name type="scientific">Pedobacter ureilyticus</name>
    <dbReference type="NCBI Taxonomy" id="1393051"/>
    <lineage>
        <taxon>Bacteria</taxon>
        <taxon>Pseudomonadati</taxon>
        <taxon>Bacteroidota</taxon>
        <taxon>Sphingobacteriia</taxon>
        <taxon>Sphingobacteriales</taxon>
        <taxon>Sphingobacteriaceae</taxon>
        <taxon>Pedobacter</taxon>
    </lineage>
</organism>
<name>A0ABW9J4C6_9SPHI</name>
<dbReference type="EC" id="2.7.1.-" evidence="5"/>
<dbReference type="RefSeq" id="WP_138722496.1">
    <property type="nucleotide sequence ID" value="NZ_SSHJ02000005.1"/>
</dbReference>
<evidence type="ECO:0000256" key="1">
    <source>
        <dbReference type="ARBA" id="ARBA00010688"/>
    </source>
</evidence>
<reference evidence="5 6" key="1">
    <citation type="submission" date="2024-12" db="EMBL/GenBank/DDBJ databases">
        <authorList>
            <person name="Hu S."/>
        </authorList>
    </citation>
    <scope>NUCLEOTIDE SEQUENCE [LARGE SCALE GENOMIC DNA]</scope>
    <source>
        <strain evidence="5 6">THG-T11</strain>
    </source>
</reference>
<proteinExistence type="inferred from homology"/>
<evidence type="ECO:0000256" key="3">
    <source>
        <dbReference type="ARBA" id="ARBA00022777"/>
    </source>
</evidence>
<dbReference type="InterPro" id="IPR002173">
    <property type="entry name" value="Carboh/pur_kinase_PfkB_CS"/>
</dbReference>
<keyword evidence="3 5" id="KW-0418">Kinase</keyword>
<gene>
    <name evidence="5" type="ORF">E6A44_007375</name>
</gene>
<dbReference type="InterPro" id="IPR050306">
    <property type="entry name" value="PfkB_Carbo_kinase"/>
</dbReference>
<comment type="caution">
    <text evidence="5">The sequence shown here is derived from an EMBL/GenBank/DDBJ whole genome shotgun (WGS) entry which is preliminary data.</text>
</comment>